<keyword evidence="3" id="KW-0732">Signal</keyword>
<feature type="signal peptide" evidence="3">
    <location>
        <begin position="1"/>
        <end position="26"/>
    </location>
</feature>
<evidence type="ECO:0000256" key="3">
    <source>
        <dbReference type="SAM" id="SignalP"/>
    </source>
</evidence>
<dbReference type="EMBL" id="WPOC01000038">
    <property type="protein sequence ID" value="MVN16641.1"/>
    <property type="molecule type" value="Genomic_DNA"/>
</dbReference>
<keyword evidence="5" id="KW-1185">Reference proteome</keyword>
<gene>
    <name evidence="4" type="ORF">GO738_15055</name>
</gene>
<dbReference type="RefSeq" id="WP_157009675.1">
    <property type="nucleotide sequence ID" value="NZ_WPOC01000038.1"/>
</dbReference>
<feature type="region of interest" description="Disordered" evidence="1">
    <location>
        <begin position="353"/>
        <end position="380"/>
    </location>
</feature>
<feature type="transmembrane region" description="Helical" evidence="2">
    <location>
        <begin position="335"/>
        <end position="356"/>
    </location>
</feature>
<keyword evidence="2" id="KW-1133">Transmembrane helix</keyword>
<dbReference type="Proteomes" id="UP000468327">
    <property type="component" value="Unassembled WGS sequence"/>
</dbReference>
<protein>
    <submittedName>
        <fullName evidence="4">Uncharacterized protein</fullName>
    </submittedName>
</protein>
<organism evidence="4 5">
    <name type="scientific">Gordonibacter urolithinfaciens</name>
    <dbReference type="NCBI Taxonomy" id="1335613"/>
    <lineage>
        <taxon>Bacteria</taxon>
        <taxon>Bacillati</taxon>
        <taxon>Actinomycetota</taxon>
        <taxon>Coriobacteriia</taxon>
        <taxon>Eggerthellales</taxon>
        <taxon>Eggerthellaceae</taxon>
        <taxon>Gordonibacter</taxon>
    </lineage>
</organism>
<name>A0A6N8IL69_9ACTN</name>
<evidence type="ECO:0000256" key="2">
    <source>
        <dbReference type="SAM" id="Phobius"/>
    </source>
</evidence>
<proteinExistence type="predicted"/>
<evidence type="ECO:0000313" key="5">
    <source>
        <dbReference type="Proteomes" id="UP000468327"/>
    </source>
</evidence>
<evidence type="ECO:0000256" key="1">
    <source>
        <dbReference type="SAM" id="MobiDB-lite"/>
    </source>
</evidence>
<dbReference type="AlphaFoldDB" id="A0A6N8IL69"/>
<feature type="chain" id="PRO_5039043094" evidence="3">
    <location>
        <begin position="27"/>
        <end position="380"/>
    </location>
</feature>
<feature type="compositionally biased region" description="Gly residues" evidence="1">
    <location>
        <begin position="245"/>
        <end position="255"/>
    </location>
</feature>
<keyword evidence="2" id="KW-0472">Membrane</keyword>
<keyword evidence="2" id="KW-0812">Transmembrane</keyword>
<comment type="caution">
    <text evidence="4">The sequence shown here is derived from an EMBL/GenBank/DDBJ whole genome shotgun (WGS) entry which is preliminary data.</text>
</comment>
<evidence type="ECO:0000313" key="4">
    <source>
        <dbReference type="EMBL" id="MVN16641.1"/>
    </source>
</evidence>
<reference evidence="4 5" key="1">
    <citation type="submission" date="2019-11" db="EMBL/GenBank/DDBJ databases">
        <title>Whole genome shotgun sequencing (WGS) data from Adlercreutzia equolifaciens ResAG-91, Eggerthella lenta MRI-F36, MRI-F37, MRI-F40, ResAG-49, ResAG-88, ResAG-121, ResAG-145, and Gordonibacter sp. ResAG-5, ResAG-26, ResAG-43, ResAG-50, ResAG-59.</title>
        <authorList>
            <person name="Stoll D.A."/>
            <person name="Danylec N."/>
            <person name="Franz C.M.A.P."/>
            <person name="Huch M."/>
        </authorList>
    </citation>
    <scope>NUCLEOTIDE SEQUENCE [LARGE SCALE GENOMIC DNA]</scope>
    <source>
        <strain evidence="4 5">ResAG-59</strain>
    </source>
</reference>
<feature type="compositionally biased region" description="Basic and acidic residues" evidence="1">
    <location>
        <begin position="295"/>
        <end position="310"/>
    </location>
</feature>
<feature type="region of interest" description="Disordered" evidence="1">
    <location>
        <begin position="61"/>
        <end position="80"/>
    </location>
</feature>
<accession>A0A6N8IL69</accession>
<feature type="compositionally biased region" description="Gly residues" evidence="1">
    <location>
        <begin position="61"/>
        <end position="79"/>
    </location>
</feature>
<feature type="region of interest" description="Disordered" evidence="1">
    <location>
        <begin position="218"/>
        <end position="325"/>
    </location>
</feature>
<sequence length="380" mass="38810">MRHLTRKRLRPAARAAAALGLAAALAANGGTAAWADVKAGGALGGSPGGIGGGIGGIAPGSGGGGGSLGSGTGGPGSGIGHVDQPFGQIIRIIPDVGMSALLYLPPLPVDPYYHDEDTGHPALQVLYVDRAYADEPGNWERWGTFEWDEDWQEYASGADSISPVFDDNYQNPTILYCTVSYSSKAVDYRDFYLRATAVTREGGVLTTTEFEPALIAYEGGWRPDDPDDPDDEPPNIVNPPETGAGDSGGNRGGAVQGESERVDPGSTPKSMLPNMERAEAARGGGEGADDDAPTDEGRDSAEDDASKADGTHAALDGGARDDGAPAYAEEQVPGFVWVIGATAAVVVVASGAGAVLHTKNRTRKGAGARSGSPPGDRPAG</sequence>